<feature type="region of interest" description="Disordered" evidence="1">
    <location>
        <begin position="54"/>
        <end position="78"/>
    </location>
</feature>
<dbReference type="AlphaFoldDB" id="A0AAJ0MIT9"/>
<proteinExistence type="predicted"/>
<dbReference type="Proteomes" id="UP001275084">
    <property type="component" value="Unassembled WGS sequence"/>
</dbReference>
<sequence length="636" mass="72824">MIRLLHYFRALTFAVLQKPGRSHQVVPAFVVLVVLFGSLFFLFGSREANFLTPLVPNPGQHHGSTPNPPDSPQLPPHPIDDLIKAARLNFNQLLGKRSLTLDQAASRYRERRGRHPPPGFDKWFIAATKKKAIIVEEFFDRIHHDINPFWGLEPHDIRAKAHDQPYMIRVRDGKAQAATDEKDIPFRVEQWLRLVQMMMPHLPDLDMVVNHMDESRVLTPWEDITKYIAIEQEKRTILPVEDAITTYSGVGDVEGVPRYDPTWLKHDSHKFWDNVRIACPSDSPSRNVPALDPFNQSIEYPTAPIPWYTYEGYVQNFSASMDPCLQPHLRGMHGTFIEAISMSTTHELFPMFGECKLSPNNEMLIPSAMYIGDDARKDYSGGGATGGPWANKKDGIIWRGAASGARNVHDSWWHNHRHRFVQMMNGTTVAAMEAGDEDAGPTFRLLPPENDTYAVEAREKGELGKWLSTFSDVSFNTLLCHPPDFGPDGKKLKTCKHNDEFMSVAEGIPFQKVYEYKYLPDVDGNSFSGRYRAFLQSTSLVLKSTIYPEWHDDRLMAWIHFVPFDNSYMDIYGIMNYFLGGRDAAAERIARDGQAWSNAVLRKEDMMLYTWRLLLEYARVMDDNRDKLAFVEDLMK</sequence>
<evidence type="ECO:0000256" key="2">
    <source>
        <dbReference type="SAM" id="Phobius"/>
    </source>
</evidence>
<comment type="caution">
    <text evidence="4">The sequence shown here is derived from an EMBL/GenBank/DDBJ whole genome shotgun (WGS) entry which is preliminary data.</text>
</comment>
<feature type="compositionally biased region" description="Pro residues" evidence="1">
    <location>
        <begin position="66"/>
        <end position="77"/>
    </location>
</feature>
<dbReference type="InterPro" id="IPR051091">
    <property type="entry name" value="O-Glucosyltr/Glycosyltrsf_90"/>
</dbReference>
<protein>
    <submittedName>
        <fullName evidence="4">Lipopolysaccharide-modifying protein</fullName>
    </submittedName>
</protein>
<evidence type="ECO:0000256" key="1">
    <source>
        <dbReference type="SAM" id="MobiDB-lite"/>
    </source>
</evidence>
<organism evidence="4 5">
    <name type="scientific">Lasiosphaeria hispida</name>
    <dbReference type="NCBI Taxonomy" id="260671"/>
    <lineage>
        <taxon>Eukaryota</taxon>
        <taxon>Fungi</taxon>
        <taxon>Dikarya</taxon>
        <taxon>Ascomycota</taxon>
        <taxon>Pezizomycotina</taxon>
        <taxon>Sordariomycetes</taxon>
        <taxon>Sordariomycetidae</taxon>
        <taxon>Sordariales</taxon>
        <taxon>Lasiosphaeriaceae</taxon>
        <taxon>Lasiosphaeria</taxon>
    </lineage>
</organism>
<evidence type="ECO:0000259" key="3">
    <source>
        <dbReference type="SMART" id="SM00672"/>
    </source>
</evidence>
<evidence type="ECO:0000313" key="4">
    <source>
        <dbReference type="EMBL" id="KAK3360382.1"/>
    </source>
</evidence>
<keyword evidence="2" id="KW-0472">Membrane</keyword>
<keyword evidence="2" id="KW-0812">Transmembrane</keyword>
<keyword evidence="2" id="KW-1133">Transmembrane helix</keyword>
<dbReference type="EMBL" id="JAUIQD010000002">
    <property type="protein sequence ID" value="KAK3360382.1"/>
    <property type="molecule type" value="Genomic_DNA"/>
</dbReference>
<dbReference type="PANTHER" id="PTHR12203">
    <property type="entry name" value="KDEL LYS-ASP-GLU-LEU CONTAINING - RELATED"/>
    <property type="match status" value="1"/>
</dbReference>
<dbReference type="Pfam" id="PF05686">
    <property type="entry name" value="Glyco_transf_90"/>
    <property type="match status" value="1"/>
</dbReference>
<feature type="domain" description="Glycosyl transferase CAP10" evidence="3">
    <location>
        <begin position="327"/>
        <end position="624"/>
    </location>
</feature>
<dbReference type="InterPro" id="IPR006598">
    <property type="entry name" value="CAP10"/>
</dbReference>
<reference evidence="4" key="1">
    <citation type="journal article" date="2023" name="Mol. Phylogenet. Evol.">
        <title>Genome-scale phylogeny and comparative genomics of the fungal order Sordariales.</title>
        <authorList>
            <person name="Hensen N."/>
            <person name="Bonometti L."/>
            <person name="Westerberg I."/>
            <person name="Brannstrom I.O."/>
            <person name="Guillou S."/>
            <person name="Cros-Aarteil S."/>
            <person name="Calhoun S."/>
            <person name="Haridas S."/>
            <person name="Kuo A."/>
            <person name="Mondo S."/>
            <person name="Pangilinan J."/>
            <person name="Riley R."/>
            <person name="LaButti K."/>
            <person name="Andreopoulos B."/>
            <person name="Lipzen A."/>
            <person name="Chen C."/>
            <person name="Yan M."/>
            <person name="Daum C."/>
            <person name="Ng V."/>
            <person name="Clum A."/>
            <person name="Steindorff A."/>
            <person name="Ohm R.A."/>
            <person name="Martin F."/>
            <person name="Silar P."/>
            <person name="Natvig D.O."/>
            <person name="Lalanne C."/>
            <person name="Gautier V."/>
            <person name="Ament-Velasquez S.L."/>
            <person name="Kruys A."/>
            <person name="Hutchinson M.I."/>
            <person name="Powell A.J."/>
            <person name="Barry K."/>
            <person name="Miller A.N."/>
            <person name="Grigoriev I.V."/>
            <person name="Debuchy R."/>
            <person name="Gladieux P."/>
            <person name="Hiltunen Thoren M."/>
            <person name="Johannesson H."/>
        </authorList>
    </citation>
    <scope>NUCLEOTIDE SEQUENCE</scope>
    <source>
        <strain evidence="4">CBS 955.72</strain>
    </source>
</reference>
<name>A0AAJ0MIT9_9PEZI</name>
<gene>
    <name evidence="4" type="ORF">B0T25DRAFT_128999</name>
</gene>
<feature type="transmembrane region" description="Helical" evidence="2">
    <location>
        <begin position="25"/>
        <end position="44"/>
    </location>
</feature>
<dbReference type="SMART" id="SM00672">
    <property type="entry name" value="CAP10"/>
    <property type="match status" value="1"/>
</dbReference>
<accession>A0AAJ0MIT9</accession>
<keyword evidence="5" id="KW-1185">Reference proteome</keyword>
<reference evidence="4" key="2">
    <citation type="submission" date="2023-06" db="EMBL/GenBank/DDBJ databases">
        <authorList>
            <consortium name="Lawrence Berkeley National Laboratory"/>
            <person name="Haridas S."/>
            <person name="Hensen N."/>
            <person name="Bonometti L."/>
            <person name="Westerberg I."/>
            <person name="Brannstrom I.O."/>
            <person name="Guillou S."/>
            <person name="Cros-Aarteil S."/>
            <person name="Calhoun S."/>
            <person name="Kuo A."/>
            <person name="Mondo S."/>
            <person name="Pangilinan J."/>
            <person name="Riley R."/>
            <person name="Labutti K."/>
            <person name="Andreopoulos B."/>
            <person name="Lipzen A."/>
            <person name="Chen C."/>
            <person name="Yanf M."/>
            <person name="Daum C."/>
            <person name="Ng V."/>
            <person name="Clum A."/>
            <person name="Steindorff A."/>
            <person name="Ohm R."/>
            <person name="Martin F."/>
            <person name="Silar P."/>
            <person name="Natvig D."/>
            <person name="Lalanne C."/>
            <person name="Gautier V."/>
            <person name="Ament-Velasquez S.L."/>
            <person name="Kruys A."/>
            <person name="Hutchinson M.I."/>
            <person name="Powell A.J."/>
            <person name="Barry K."/>
            <person name="Miller A.N."/>
            <person name="Grigoriev I.V."/>
            <person name="Debuchy R."/>
            <person name="Gladieux P."/>
            <person name="Thoren M.H."/>
            <person name="Johannesson H."/>
        </authorList>
    </citation>
    <scope>NUCLEOTIDE SEQUENCE</scope>
    <source>
        <strain evidence="4">CBS 955.72</strain>
    </source>
</reference>
<dbReference type="PANTHER" id="PTHR12203:SF22">
    <property type="entry name" value="CAPSULE ASSOCIATED PROTEIN"/>
    <property type="match status" value="1"/>
</dbReference>
<evidence type="ECO:0000313" key="5">
    <source>
        <dbReference type="Proteomes" id="UP001275084"/>
    </source>
</evidence>